<feature type="transmembrane region" description="Helical" evidence="5">
    <location>
        <begin position="181"/>
        <end position="201"/>
    </location>
</feature>
<feature type="domain" description="Amino acid transporter transmembrane" evidence="6">
    <location>
        <begin position="31"/>
        <end position="394"/>
    </location>
</feature>
<dbReference type="Proteomes" id="UP000887566">
    <property type="component" value="Unplaced"/>
</dbReference>
<feature type="transmembrane region" description="Helical" evidence="5">
    <location>
        <begin position="62"/>
        <end position="81"/>
    </location>
</feature>
<proteinExistence type="predicted"/>
<dbReference type="WBParaSite" id="PSAMB.scaffold1447size31445.g13131.t1">
    <property type="protein sequence ID" value="PSAMB.scaffold1447size31445.g13131.t1"/>
    <property type="gene ID" value="PSAMB.scaffold1447size31445.g13131"/>
</dbReference>
<evidence type="ECO:0000256" key="5">
    <source>
        <dbReference type="SAM" id="Phobius"/>
    </source>
</evidence>
<dbReference type="GO" id="GO:0005774">
    <property type="term" value="C:vacuolar membrane"/>
    <property type="evidence" value="ECO:0007669"/>
    <property type="project" value="TreeGrafter"/>
</dbReference>
<feature type="transmembrane region" description="Helical" evidence="5">
    <location>
        <begin position="339"/>
        <end position="362"/>
    </location>
</feature>
<dbReference type="Pfam" id="PF01490">
    <property type="entry name" value="Aa_trans"/>
    <property type="match status" value="1"/>
</dbReference>
<dbReference type="GO" id="GO:0015179">
    <property type="term" value="F:L-amino acid transmembrane transporter activity"/>
    <property type="evidence" value="ECO:0007669"/>
    <property type="project" value="TreeGrafter"/>
</dbReference>
<feature type="transmembrane region" description="Helical" evidence="5">
    <location>
        <begin position="417"/>
        <end position="439"/>
    </location>
</feature>
<feature type="transmembrane region" description="Helical" evidence="5">
    <location>
        <begin position="32"/>
        <end position="56"/>
    </location>
</feature>
<protein>
    <submittedName>
        <fullName evidence="8">Amino acid transporter transmembrane domain-containing protein</fullName>
    </submittedName>
</protein>
<keyword evidence="2 5" id="KW-0812">Transmembrane</keyword>
<dbReference type="PANTHER" id="PTHR22950:SF703">
    <property type="entry name" value="AMINO ACID TRANSPORTER TRANSMEMBRANE DOMAIN-CONTAINING PROTEIN"/>
    <property type="match status" value="1"/>
</dbReference>
<reference evidence="8" key="1">
    <citation type="submission" date="2022-11" db="UniProtKB">
        <authorList>
            <consortium name="WormBaseParasite"/>
        </authorList>
    </citation>
    <scope>IDENTIFICATION</scope>
</reference>
<dbReference type="PANTHER" id="PTHR22950">
    <property type="entry name" value="AMINO ACID TRANSPORTER"/>
    <property type="match status" value="1"/>
</dbReference>
<dbReference type="InterPro" id="IPR013057">
    <property type="entry name" value="AA_transpt_TM"/>
</dbReference>
<keyword evidence="3 5" id="KW-1133">Transmembrane helix</keyword>
<feature type="transmembrane region" description="Helical" evidence="5">
    <location>
        <begin position="259"/>
        <end position="280"/>
    </location>
</feature>
<dbReference type="FunFam" id="1.20.1740.10:FF:000052">
    <property type="entry name" value="Lysine histidine transporter-like 3"/>
    <property type="match status" value="1"/>
</dbReference>
<keyword evidence="4 5" id="KW-0472">Membrane</keyword>
<accession>A0A914V1K7</accession>
<comment type="subcellular location">
    <subcellularLocation>
        <location evidence="1">Membrane</location>
        <topology evidence="1">Multi-pass membrane protein</topology>
    </subcellularLocation>
</comment>
<feature type="transmembrane region" description="Helical" evidence="5">
    <location>
        <begin position="368"/>
        <end position="386"/>
    </location>
</feature>
<evidence type="ECO:0000313" key="8">
    <source>
        <dbReference type="WBParaSite" id="PSAMB.scaffold1447size31445.g13131.t1"/>
    </source>
</evidence>
<name>A0A914V1K7_9BILA</name>
<evidence type="ECO:0000259" key="6">
    <source>
        <dbReference type="Pfam" id="PF01490"/>
    </source>
</evidence>
<keyword evidence="7" id="KW-1185">Reference proteome</keyword>
<sequence length="495" mass="55196">MDEKISKNSKQIFVVSSAEGSFGWRHENDRGLSWWITGLFIVGQMVGVGILAMPSAMIDADLPAGIVTTILGALLSGYTGVQLGENWTMLQQRWPEYRHHSRKPYPAMGYRAMGKIFQHAVSVCVDFTQFSVAVVYLLLVSQNLETFLKTFFSVKVDYCLLMLIVAVFFLPITFLKSPKEFWFTMVAAMVLTSAAIVLMIIGSSVDYETCHPVATYNPIKFQKFFLAFGAIMFSYGGHSAFPTIQHDMKIPSQFNRSVYLAYGIIVVMYLPVCVLSYQVYGNSLQSSIILSLQTKWIQQTVNVIITFHVIMALTLVFNPINQEMEEIFKLPQSFGWKRVVTRTLMMVAVVFTAETVPTFGVILDLSGGSATTLLTMVFPGLFNLYLSVAHKKAGGKENTDHKASFYEVLTETPKIRLCANLLVIAFGLVGGVSATWAAIDEMVSTNFVYPCYVAPFIKNYTQGVVDTEGHTNCCGLYQNISIYGDPKQHCAAYYN</sequence>
<evidence type="ECO:0000256" key="4">
    <source>
        <dbReference type="ARBA" id="ARBA00023136"/>
    </source>
</evidence>
<dbReference type="AlphaFoldDB" id="A0A914V1K7"/>
<evidence type="ECO:0000256" key="2">
    <source>
        <dbReference type="ARBA" id="ARBA00022692"/>
    </source>
</evidence>
<evidence type="ECO:0000256" key="1">
    <source>
        <dbReference type="ARBA" id="ARBA00004141"/>
    </source>
</evidence>
<evidence type="ECO:0000256" key="3">
    <source>
        <dbReference type="ARBA" id="ARBA00022989"/>
    </source>
</evidence>
<feature type="transmembrane region" description="Helical" evidence="5">
    <location>
        <begin position="116"/>
        <end position="139"/>
    </location>
</feature>
<dbReference type="Gene3D" id="1.20.1740.10">
    <property type="entry name" value="Amino acid/polyamine transporter I"/>
    <property type="match status" value="1"/>
</dbReference>
<feature type="transmembrane region" description="Helical" evidence="5">
    <location>
        <begin position="221"/>
        <end position="238"/>
    </location>
</feature>
<feature type="transmembrane region" description="Helical" evidence="5">
    <location>
        <begin position="300"/>
        <end position="318"/>
    </location>
</feature>
<organism evidence="7 8">
    <name type="scientific">Plectus sambesii</name>
    <dbReference type="NCBI Taxonomy" id="2011161"/>
    <lineage>
        <taxon>Eukaryota</taxon>
        <taxon>Metazoa</taxon>
        <taxon>Ecdysozoa</taxon>
        <taxon>Nematoda</taxon>
        <taxon>Chromadorea</taxon>
        <taxon>Plectida</taxon>
        <taxon>Plectina</taxon>
        <taxon>Plectoidea</taxon>
        <taxon>Plectidae</taxon>
        <taxon>Plectus</taxon>
    </lineage>
</organism>
<feature type="transmembrane region" description="Helical" evidence="5">
    <location>
        <begin position="151"/>
        <end position="174"/>
    </location>
</feature>
<evidence type="ECO:0000313" key="7">
    <source>
        <dbReference type="Proteomes" id="UP000887566"/>
    </source>
</evidence>